<dbReference type="OrthoDB" id="23539at2157"/>
<dbReference type="SUPFAM" id="SSF51905">
    <property type="entry name" value="FAD/NAD(P)-binding domain"/>
    <property type="match status" value="1"/>
</dbReference>
<dbReference type="InterPro" id="IPR027477">
    <property type="entry name" value="Succ_DH/fumarate_Rdtase_cat_sf"/>
</dbReference>
<dbReference type="Proteomes" id="UP000011625">
    <property type="component" value="Unassembled WGS sequence"/>
</dbReference>
<keyword evidence="2" id="KW-0285">Flavoprotein</keyword>
<keyword evidence="7" id="KW-1185">Reference proteome</keyword>
<protein>
    <submittedName>
        <fullName evidence="6">Fumarate reductase/succinate dehydrogenase flavoprotein domain protein</fullName>
    </submittedName>
</protein>
<keyword evidence="3" id="KW-0274">FAD</keyword>
<evidence type="ECO:0000313" key="6">
    <source>
        <dbReference type="EMBL" id="EMA53256.1"/>
    </source>
</evidence>
<dbReference type="InterPro" id="IPR050315">
    <property type="entry name" value="FAD-oxidoreductase_2"/>
</dbReference>
<dbReference type="Gene3D" id="3.50.50.60">
    <property type="entry name" value="FAD/NAD(P)-binding domain"/>
    <property type="match status" value="1"/>
</dbReference>
<dbReference type="Gene3D" id="3.90.700.10">
    <property type="entry name" value="Succinate dehydrogenase/fumarate reductase flavoprotein, catalytic domain"/>
    <property type="match status" value="1"/>
</dbReference>
<dbReference type="EMBL" id="AOME01000051">
    <property type="protein sequence ID" value="EMA53256.1"/>
    <property type="molecule type" value="Genomic_DNA"/>
</dbReference>
<reference evidence="6 7" key="1">
    <citation type="journal article" date="2014" name="PLoS Genet.">
        <title>Phylogenetically driven sequencing of extremely halophilic archaea reveals strategies for static and dynamic osmo-response.</title>
        <authorList>
            <person name="Becker E.A."/>
            <person name="Seitzer P.M."/>
            <person name="Tritt A."/>
            <person name="Larsen D."/>
            <person name="Krusor M."/>
            <person name="Yao A.I."/>
            <person name="Wu D."/>
            <person name="Madern D."/>
            <person name="Eisen J.A."/>
            <person name="Darling A.E."/>
            <person name="Facciotti M.T."/>
        </authorList>
    </citation>
    <scope>NUCLEOTIDE SEQUENCE [LARGE SCALE GENOMIC DNA]</scope>
    <source>
        <strain evidence="6 7">DSM 8989</strain>
    </source>
</reference>
<dbReference type="GO" id="GO:0016491">
    <property type="term" value="F:oxidoreductase activity"/>
    <property type="evidence" value="ECO:0007669"/>
    <property type="project" value="UniProtKB-KW"/>
</dbReference>
<organism evidence="6 7">
    <name type="scientific">Halococcus salifodinae DSM 8989</name>
    <dbReference type="NCBI Taxonomy" id="1227456"/>
    <lineage>
        <taxon>Archaea</taxon>
        <taxon>Methanobacteriati</taxon>
        <taxon>Methanobacteriota</taxon>
        <taxon>Stenosarchaea group</taxon>
        <taxon>Halobacteria</taxon>
        <taxon>Halobacteriales</taxon>
        <taxon>Halococcaceae</taxon>
        <taxon>Halococcus</taxon>
    </lineage>
</organism>
<evidence type="ECO:0000259" key="5">
    <source>
        <dbReference type="Pfam" id="PF00890"/>
    </source>
</evidence>
<evidence type="ECO:0000313" key="7">
    <source>
        <dbReference type="Proteomes" id="UP000011625"/>
    </source>
</evidence>
<evidence type="ECO:0000256" key="4">
    <source>
        <dbReference type="ARBA" id="ARBA00023002"/>
    </source>
</evidence>
<dbReference type="SUPFAM" id="SSF56425">
    <property type="entry name" value="Succinate dehydrogenase/fumarate reductase flavoprotein, catalytic domain"/>
    <property type="match status" value="1"/>
</dbReference>
<comment type="caution">
    <text evidence="6">The sequence shown here is derived from an EMBL/GenBank/DDBJ whole genome shotgun (WGS) entry which is preliminary data.</text>
</comment>
<sequence length="479" mass="50420">MSESAQPTLRDDRTETVPASEVEWDVSTDMLIAGGGGTGLVAALAASESDLQVTVLEKTDAVGGNTSLSTGMIPAAGTRYQAEAGIEDDPEDMAADILAKNDCEADESMVSHLCAESASLVHWLVDEWDVSLSLVDDFKYPKHSEYRMHAPPGRNGENLVAELKDRIEATENVELLTNAPVTKLVADDGAAGVAGVVAGERREESIEAERVILATDGFAGNKRMVTEWCAEIEEALYFGADGNTGDGIRWGAELGGDLACMDAYQGHATVAYQTGALSTYAVVMNGGIVVNREGERFGDESAGYSAFAVDVLRQPDNVAYEVFDERIFDRLDGEFDDFDEAVSLGAYHEAESVEALADHLGCDPDVTAATVERYNEAVAADEPDETGRTDGVNTLSPPFYGAEVTGALFHTQGGLVVDEHGRVLREDGSPVEGLYAGGGCAVGISGHGPGGYLSGNGLTTALGLGRLAGLHARRSLDAD</sequence>
<comment type="cofactor">
    <cofactor evidence="1">
        <name>FAD</name>
        <dbReference type="ChEBI" id="CHEBI:57692"/>
    </cofactor>
</comment>
<name>M0N5V0_9EURY</name>
<dbReference type="InterPro" id="IPR003953">
    <property type="entry name" value="FAD-dep_OxRdtase_2_FAD-bd"/>
</dbReference>
<dbReference type="Pfam" id="PF00890">
    <property type="entry name" value="FAD_binding_2"/>
    <property type="match status" value="1"/>
</dbReference>
<dbReference type="PANTHER" id="PTHR43400">
    <property type="entry name" value="FUMARATE REDUCTASE"/>
    <property type="match status" value="1"/>
</dbReference>
<dbReference type="RefSeq" id="WP_005042346.1">
    <property type="nucleotide sequence ID" value="NZ_AOME01000051.1"/>
</dbReference>
<dbReference type="STRING" id="1227456.C450_08077"/>
<evidence type="ECO:0000256" key="1">
    <source>
        <dbReference type="ARBA" id="ARBA00001974"/>
    </source>
</evidence>
<feature type="domain" description="FAD-dependent oxidoreductase 2 FAD-binding" evidence="5">
    <location>
        <begin position="29"/>
        <end position="451"/>
    </location>
</feature>
<keyword evidence="4" id="KW-0560">Oxidoreductase</keyword>
<dbReference type="InterPro" id="IPR036188">
    <property type="entry name" value="FAD/NAD-bd_sf"/>
</dbReference>
<evidence type="ECO:0000256" key="2">
    <source>
        <dbReference type="ARBA" id="ARBA00022630"/>
    </source>
</evidence>
<evidence type="ECO:0000256" key="3">
    <source>
        <dbReference type="ARBA" id="ARBA00022827"/>
    </source>
</evidence>
<accession>M0N5V0</accession>
<gene>
    <name evidence="6" type="ORF">C450_08077</name>
</gene>
<dbReference type="PANTHER" id="PTHR43400:SF7">
    <property type="entry name" value="FAD-DEPENDENT OXIDOREDUCTASE 2 FAD BINDING DOMAIN-CONTAINING PROTEIN"/>
    <property type="match status" value="1"/>
</dbReference>
<proteinExistence type="predicted"/>
<dbReference type="PATRIC" id="fig|1227456.3.peg.1624"/>
<dbReference type="AlphaFoldDB" id="M0N5V0"/>